<dbReference type="OrthoDB" id="294702at2759"/>
<dbReference type="RefSeq" id="XP_007671874.1">
    <property type="nucleotide sequence ID" value="XM_007673684.1"/>
</dbReference>
<dbReference type="Pfam" id="PF00561">
    <property type="entry name" value="Abhydrolase_1"/>
    <property type="match status" value="1"/>
</dbReference>
<evidence type="ECO:0000259" key="1">
    <source>
        <dbReference type="Pfam" id="PF00561"/>
    </source>
</evidence>
<dbReference type="KEGG" id="bcom:BAUCODRAFT_57151"/>
<protein>
    <recommendedName>
        <fullName evidence="1">AB hydrolase-1 domain-containing protein</fullName>
    </recommendedName>
</protein>
<dbReference type="PANTHER" id="PTHR45763:SF46">
    <property type="entry name" value="AB HYDROLASE-1 DOMAIN-CONTAINING PROTEIN"/>
    <property type="match status" value="1"/>
</dbReference>
<dbReference type="eggNOG" id="ENOG502QS8H">
    <property type="taxonomic scope" value="Eukaryota"/>
</dbReference>
<dbReference type="Gene3D" id="3.40.50.1820">
    <property type="entry name" value="alpha/beta hydrolase"/>
    <property type="match status" value="1"/>
</dbReference>
<feature type="non-terminal residue" evidence="2">
    <location>
        <position position="298"/>
    </location>
</feature>
<gene>
    <name evidence="2" type="ORF">BAUCODRAFT_57151</name>
</gene>
<dbReference type="InterPro" id="IPR000073">
    <property type="entry name" value="AB_hydrolase_1"/>
</dbReference>
<dbReference type="Proteomes" id="UP000011761">
    <property type="component" value="Unassembled WGS sequence"/>
</dbReference>
<dbReference type="SUPFAM" id="SSF53474">
    <property type="entry name" value="alpha/beta-Hydrolases"/>
    <property type="match status" value="1"/>
</dbReference>
<organism evidence="2 3">
    <name type="scientific">Baudoinia panamericana (strain UAMH 10762)</name>
    <name type="common">Angels' share fungus</name>
    <name type="synonym">Baudoinia compniacensis (strain UAMH 10762)</name>
    <dbReference type="NCBI Taxonomy" id="717646"/>
    <lineage>
        <taxon>Eukaryota</taxon>
        <taxon>Fungi</taxon>
        <taxon>Dikarya</taxon>
        <taxon>Ascomycota</taxon>
        <taxon>Pezizomycotina</taxon>
        <taxon>Dothideomycetes</taxon>
        <taxon>Dothideomycetidae</taxon>
        <taxon>Mycosphaerellales</taxon>
        <taxon>Teratosphaeriaceae</taxon>
        <taxon>Baudoinia</taxon>
    </lineage>
</organism>
<dbReference type="EMBL" id="KB445550">
    <property type="protein sequence ID" value="EMD00690.1"/>
    <property type="molecule type" value="Genomic_DNA"/>
</dbReference>
<name>M2NME6_BAUPA</name>
<keyword evidence="3" id="KW-1185">Reference proteome</keyword>
<proteinExistence type="predicted"/>
<accession>M2NME6</accession>
<feature type="domain" description="AB hydrolase-1" evidence="1">
    <location>
        <begin position="27"/>
        <end position="125"/>
    </location>
</feature>
<evidence type="ECO:0000313" key="3">
    <source>
        <dbReference type="Proteomes" id="UP000011761"/>
    </source>
</evidence>
<dbReference type="HOGENOM" id="CLU_020336_49_0_1"/>
<dbReference type="PANTHER" id="PTHR45763">
    <property type="entry name" value="HYDROLASE, ALPHA/BETA FOLD FAMILY PROTEIN, EXPRESSED-RELATED"/>
    <property type="match status" value="1"/>
</dbReference>
<dbReference type="AlphaFoldDB" id="M2NME6"/>
<dbReference type="InterPro" id="IPR029058">
    <property type="entry name" value="AB_hydrolase_fold"/>
</dbReference>
<reference evidence="2 3" key="1">
    <citation type="journal article" date="2012" name="PLoS Pathog.">
        <title>Diverse lifestyles and strategies of plant pathogenesis encoded in the genomes of eighteen Dothideomycetes fungi.</title>
        <authorList>
            <person name="Ohm R.A."/>
            <person name="Feau N."/>
            <person name="Henrissat B."/>
            <person name="Schoch C.L."/>
            <person name="Horwitz B.A."/>
            <person name="Barry K.W."/>
            <person name="Condon B.J."/>
            <person name="Copeland A.C."/>
            <person name="Dhillon B."/>
            <person name="Glaser F."/>
            <person name="Hesse C.N."/>
            <person name="Kosti I."/>
            <person name="LaButti K."/>
            <person name="Lindquist E.A."/>
            <person name="Lucas S."/>
            <person name="Salamov A.A."/>
            <person name="Bradshaw R.E."/>
            <person name="Ciuffetti L."/>
            <person name="Hamelin R.C."/>
            <person name="Kema G.H.J."/>
            <person name="Lawrence C."/>
            <person name="Scott J.A."/>
            <person name="Spatafora J.W."/>
            <person name="Turgeon B.G."/>
            <person name="de Wit P.J.G.M."/>
            <person name="Zhong S."/>
            <person name="Goodwin S.B."/>
            <person name="Grigoriev I.V."/>
        </authorList>
    </citation>
    <scope>NUCLEOTIDE SEQUENCE [LARGE SCALE GENOMIC DNA]</scope>
    <source>
        <strain evidence="2 3">UAMH 10762</strain>
    </source>
</reference>
<dbReference type="GeneID" id="19115638"/>
<dbReference type="OMA" id="WTHAEPI"/>
<feature type="non-terminal residue" evidence="2">
    <location>
        <position position="1"/>
    </location>
</feature>
<evidence type="ECO:0000313" key="2">
    <source>
        <dbReference type="EMBL" id="EMD00690.1"/>
    </source>
</evidence>
<sequence>DGESGVLTLPDGRHLGCVTYGAEKGHPIFYLHGYPGSRLGASVWHDTARSMGVSIFSMDRPGIGLSDPQPNRSFLSHAHDIKVLAKYLGYEKYHVIGTSGGGPYALACAHSHSPSHLLSTTIISGVGQAGVGTHAMSRGSRLGFWALENAPWAIRVMGELWKWLVENPRLTDDRILNFMRHRQKQLVVPQADRDVFADEAMMRMLLASWRQHFRQGTDAFLQDGRLYTQPMGFDVAQIRGPVRLWYGKLDVNVPAVIGEDYERILKSAGGDVKLHLEHETHLSLGMNCRRRVLEDLLL</sequence>